<dbReference type="Gene3D" id="3.30.1330.10">
    <property type="entry name" value="PurM-like, N-terminal domain"/>
    <property type="match status" value="1"/>
</dbReference>
<dbReference type="Pfam" id="PF02769">
    <property type="entry name" value="AIRS_C"/>
    <property type="match status" value="1"/>
</dbReference>
<feature type="binding site" description="in other chain" evidence="9">
    <location>
        <position position="87"/>
    </location>
    <ligand>
        <name>ATP</name>
        <dbReference type="ChEBI" id="CHEBI:30616"/>
        <note>ligand shared between dimeric partners</note>
    </ligand>
</feature>
<keyword evidence="3 9" id="KW-0479">Metal-binding</keyword>
<keyword evidence="7 9" id="KW-0460">Magnesium</keyword>
<organism evidence="12 13">
    <name type="scientific">Clostridium intestinale DSM 6191</name>
    <dbReference type="NCBI Taxonomy" id="1121320"/>
    <lineage>
        <taxon>Bacteria</taxon>
        <taxon>Bacillati</taxon>
        <taxon>Bacillota</taxon>
        <taxon>Clostridia</taxon>
        <taxon>Eubacteriales</taxon>
        <taxon>Clostridiaceae</taxon>
        <taxon>Clostridium</taxon>
    </lineage>
</organism>
<dbReference type="Gene3D" id="3.90.650.10">
    <property type="entry name" value="PurM-like C-terminal domain"/>
    <property type="match status" value="1"/>
</dbReference>
<evidence type="ECO:0000256" key="2">
    <source>
        <dbReference type="ARBA" id="ARBA00022679"/>
    </source>
</evidence>
<keyword evidence="2 9" id="KW-0808">Transferase</keyword>
<gene>
    <name evidence="9" type="primary">selD</name>
    <name evidence="12" type="ORF">SAMN02745941_01965</name>
</gene>
<dbReference type="GO" id="GO:0016260">
    <property type="term" value="P:selenocysteine biosynthetic process"/>
    <property type="evidence" value="ECO:0007669"/>
    <property type="project" value="InterPro"/>
</dbReference>
<dbReference type="AlphaFoldDB" id="A0A1M5YGB0"/>
<evidence type="ECO:0000256" key="6">
    <source>
        <dbReference type="ARBA" id="ARBA00022840"/>
    </source>
</evidence>
<evidence type="ECO:0000256" key="7">
    <source>
        <dbReference type="ARBA" id="ARBA00022842"/>
    </source>
</evidence>
<dbReference type="InterPro" id="IPR016188">
    <property type="entry name" value="PurM-like_N"/>
</dbReference>
<dbReference type="GO" id="GO:0000287">
    <property type="term" value="F:magnesium ion binding"/>
    <property type="evidence" value="ECO:0007669"/>
    <property type="project" value="UniProtKB-UniRule"/>
</dbReference>
<feature type="binding site" evidence="9">
    <location>
        <position position="47"/>
    </location>
    <ligand>
        <name>Mg(2+)</name>
        <dbReference type="ChEBI" id="CHEBI:18420"/>
    </ligand>
</feature>
<feature type="site" description="Important for catalytic activity" evidence="9">
    <location>
        <position position="17"/>
    </location>
</feature>
<feature type="domain" description="PurM-like N-terminal" evidence="10">
    <location>
        <begin position="46"/>
        <end position="152"/>
    </location>
</feature>
<feature type="binding site" evidence="9">
    <location>
        <position position="222"/>
    </location>
    <ligand>
        <name>Mg(2+)</name>
        <dbReference type="ChEBI" id="CHEBI:18420"/>
    </ligand>
</feature>
<dbReference type="PIRSF" id="PIRSF036407">
    <property type="entry name" value="Selenphspht_syn"/>
    <property type="match status" value="1"/>
</dbReference>
<sequence>MSQNNVKFTCGGGCTAKLGPGMLKSVLDKIPNKFDENLLIGFDSSDDGAVYKLTDDIAIIQTLDFFTPIVEDPYTFGKIAAANALSDVYAMGGEVKVALNIVGFPEKMEAEILGEILRGGAEKVHEAGGVVSGGHSINDPEPKYGLSVTGVVHPSKILPNNNCKIGDKLILTKPLGVGIITTAHRVGEASEEAYNKAIKSMETLNKYAADKMKKYKVNACTDVTGFGFLGHLNEMIKDEYSIKINGNTIPYIKEAYDYAKEFLITAGGQRNRRHLKDKVLFKDIEFPLEEILFDPQTSGGLLISLSSDEADDLLKELQELDLKSEIVGEVIEKQDFNIIIEKY</sequence>
<evidence type="ECO:0000256" key="9">
    <source>
        <dbReference type="HAMAP-Rule" id="MF_00625"/>
    </source>
</evidence>
<dbReference type="InterPro" id="IPR010918">
    <property type="entry name" value="PurM-like_C_dom"/>
</dbReference>
<accession>A0A1M5YGB0</accession>
<proteinExistence type="inferred from homology"/>
<dbReference type="InterPro" id="IPR004536">
    <property type="entry name" value="SPS/SelD"/>
</dbReference>
<dbReference type="NCBIfam" id="NF002098">
    <property type="entry name" value="PRK00943.1"/>
    <property type="match status" value="1"/>
</dbReference>
<comment type="similarity">
    <text evidence="1 9">Belongs to the selenophosphate synthase 1 family. Class I subfamily.</text>
</comment>
<dbReference type="InterPro" id="IPR036921">
    <property type="entry name" value="PurM-like_N_sf"/>
</dbReference>
<comment type="catalytic activity">
    <reaction evidence="9">
        <text>hydrogenselenide + ATP + H2O = selenophosphate + AMP + phosphate + 2 H(+)</text>
        <dbReference type="Rhea" id="RHEA:18737"/>
        <dbReference type="ChEBI" id="CHEBI:15377"/>
        <dbReference type="ChEBI" id="CHEBI:15378"/>
        <dbReference type="ChEBI" id="CHEBI:16144"/>
        <dbReference type="ChEBI" id="CHEBI:29317"/>
        <dbReference type="ChEBI" id="CHEBI:30616"/>
        <dbReference type="ChEBI" id="CHEBI:43474"/>
        <dbReference type="ChEBI" id="CHEBI:456215"/>
        <dbReference type="EC" id="2.7.9.3"/>
    </reaction>
</comment>
<dbReference type="SUPFAM" id="SSF55326">
    <property type="entry name" value="PurM N-terminal domain-like"/>
    <property type="match status" value="1"/>
</dbReference>
<comment type="cofactor">
    <cofactor evidence="9">
        <name>Mg(2+)</name>
        <dbReference type="ChEBI" id="CHEBI:18420"/>
    </cofactor>
    <text evidence="9">Binds 1 Mg(2+) ion per monomer.</text>
</comment>
<evidence type="ECO:0000256" key="1">
    <source>
        <dbReference type="ARBA" id="ARBA00008026"/>
    </source>
</evidence>
<feature type="binding site" description="in other chain" evidence="9">
    <location>
        <begin position="44"/>
        <end position="46"/>
    </location>
    <ligand>
        <name>ATP</name>
        <dbReference type="ChEBI" id="CHEBI:30616"/>
        <note>ligand shared between dimeric partners</note>
    </ligand>
</feature>
<dbReference type="Proteomes" id="UP000184241">
    <property type="component" value="Unassembled WGS sequence"/>
</dbReference>
<dbReference type="NCBIfam" id="TIGR00476">
    <property type="entry name" value="selD"/>
    <property type="match status" value="1"/>
</dbReference>
<dbReference type="SUPFAM" id="SSF56042">
    <property type="entry name" value="PurM C-terminal domain-like"/>
    <property type="match status" value="1"/>
</dbReference>
<dbReference type="FunFam" id="3.30.1330.10:FF:000003">
    <property type="entry name" value="Selenide, water dikinase"/>
    <property type="match status" value="1"/>
</dbReference>
<keyword evidence="6 9" id="KW-0067">ATP-binding</keyword>
<dbReference type="HAMAP" id="MF_00625">
    <property type="entry name" value="SelD"/>
    <property type="match status" value="1"/>
</dbReference>
<comment type="subunit">
    <text evidence="9">Homodimer.</text>
</comment>
<dbReference type="PANTHER" id="PTHR10256">
    <property type="entry name" value="SELENIDE, WATER DIKINASE"/>
    <property type="match status" value="1"/>
</dbReference>
<keyword evidence="8 9" id="KW-0711">Selenium</keyword>
<feature type="active site" evidence="9">
    <location>
        <position position="14"/>
    </location>
</feature>
<comment type="function">
    <text evidence="9">Synthesizes selenophosphate from selenide and ATP.</text>
</comment>
<dbReference type="InterPro" id="IPR036676">
    <property type="entry name" value="PurM-like_C_sf"/>
</dbReference>
<feature type="binding site" description="in other chain" evidence="9">
    <location>
        <position position="17"/>
    </location>
    <ligand>
        <name>ATP</name>
        <dbReference type="ChEBI" id="CHEBI:30616"/>
        <note>ligand shared between dimeric partners</note>
    </ligand>
</feature>
<dbReference type="GO" id="GO:0005524">
    <property type="term" value="F:ATP binding"/>
    <property type="evidence" value="ECO:0007669"/>
    <property type="project" value="UniProtKB-UniRule"/>
</dbReference>
<feature type="domain" description="PurM-like C-terminal" evidence="11">
    <location>
        <begin position="164"/>
        <end position="340"/>
    </location>
</feature>
<dbReference type="GO" id="GO:0004756">
    <property type="term" value="F:selenide, water dikinase activity"/>
    <property type="evidence" value="ECO:0007669"/>
    <property type="project" value="UniProtKB-UniRule"/>
</dbReference>
<dbReference type="CDD" id="cd02195">
    <property type="entry name" value="SelD"/>
    <property type="match status" value="1"/>
</dbReference>
<evidence type="ECO:0000259" key="10">
    <source>
        <dbReference type="Pfam" id="PF00586"/>
    </source>
</evidence>
<feature type="binding site" evidence="9">
    <location>
        <begin position="134"/>
        <end position="136"/>
    </location>
    <ligand>
        <name>ATP</name>
        <dbReference type="ChEBI" id="CHEBI:30616"/>
        <note>ligand shared between dimeric partners</note>
    </ligand>
</feature>
<evidence type="ECO:0000256" key="4">
    <source>
        <dbReference type="ARBA" id="ARBA00022741"/>
    </source>
</evidence>
<evidence type="ECO:0000259" key="11">
    <source>
        <dbReference type="Pfam" id="PF02769"/>
    </source>
</evidence>
<keyword evidence="4 9" id="KW-0547">Nucleotide-binding</keyword>
<dbReference type="InterPro" id="IPR023061">
    <property type="entry name" value="SelD_I"/>
</dbReference>
<dbReference type="GO" id="GO:0005737">
    <property type="term" value="C:cytoplasm"/>
    <property type="evidence" value="ECO:0007669"/>
    <property type="project" value="TreeGrafter"/>
</dbReference>
<reference evidence="12 13" key="1">
    <citation type="submission" date="2016-11" db="EMBL/GenBank/DDBJ databases">
        <authorList>
            <person name="Jaros S."/>
            <person name="Januszkiewicz K."/>
            <person name="Wedrychowicz H."/>
        </authorList>
    </citation>
    <scope>NUCLEOTIDE SEQUENCE [LARGE SCALE GENOMIC DNA]</scope>
    <source>
        <strain evidence="12 13">DSM 6191</strain>
    </source>
</reference>
<name>A0A1M5YGB0_9CLOT</name>
<evidence type="ECO:0000256" key="3">
    <source>
        <dbReference type="ARBA" id="ARBA00022723"/>
    </source>
</evidence>
<evidence type="ECO:0000313" key="13">
    <source>
        <dbReference type="Proteomes" id="UP000184241"/>
    </source>
</evidence>
<keyword evidence="5 9" id="KW-0418">Kinase</keyword>
<protein>
    <recommendedName>
        <fullName evidence="9">Selenide, water dikinase</fullName>
        <ecNumber evidence="9">2.7.9.3</ecNumber>
    </recommendedName>
    <alternativeName>
        <fullName evidence="9">Selenium donor protein</fullName>
    </alternativeName>
    <alternativeName>
        <fullName evidence="9">Selenophosphate synthase</fullName>
    </alternativeName>
</protein>
<evidence type="ECO:0000313" key="12">
    <source>
        <dbReference type="EMBL" id="SHI10939.1"/>
    </source>
</evidence>
<feature type="binding site" evidence="9">
    <location>
        <position position="87"/>
    </location>
    <ligand>
        <name>Mg(2+)</name>
        <dbReference type="ChEBI" id="CHEBI:18420"/>
    </ligand>
</feature>
<dbReference type="EMBL" id="FQXU01000006">
    <property type="protein sequence ID" value="SHI10939.1"/>
    <property type="molecule type" value="Genomic_DNA"/>
</dbReference>
<dbReference type="PANTHER" id="PTHR10256:SF0">
    <property type="entry name" value="INACTIVE SELENIDE, WATER DIKINASE-LIKE PROTEIN-RELATED"/>
    <property type="match status" value="1"/>
</dbReference>
<evidence type="ECO:0000256" key="5">
    <source>
        <dbReference type="ARBA" id="ARBA00022777"/>
    </source>
</evidence>
<dbReference type="RefSeq" id="WP_073019033.1">
    <property type="nucleotide sequence ID" value="NZ_FQXU01000006.1"/>
</dbReference>
<dbReference type="Pfam" id="PF00586">
    <property type="entry name" value="AIRS"/>
    <property type="match status" value="1"/>
</dbReference>
<dbReference type="EC" id="2.7.9.3" evidence="9"/>
<evidence type="ECO:0000256" key="8">
    <source>
        <dbReference type="ARBA" id="ARBA00023266"/>
    </source>
</evidence>
<feature type="binding site" description="in other chain" evidence="9">
    <location>
        <position position="64"/>
    </location>
    <ligand>
        <name>ATP</name>
        <dbReference type="ChEBI" id="CHEBI:30616"/>
        <note>ligand shared between dimeric partners</note>
    </ligand>
</feature>